<gene>
    <name evidence="2" type="ORF">CDL12_08128</name>
</gene>
<name>A0A2G9HNW4_9LAMI</name>
<keyword evidence="3" id="KW-1185">Reference proteome</keyword>
<proteinExistence type="predicted"/>
<feature type="compositionally biased region" description="Basic and acidic residues" evidence="1">
    <location>
        <begin position="1"/>
        <end position="12"/>
    </location>
</feature>
<evidence type="ECO:0000313" key="3">
    <source>
        <dbReference type="Proteomes" id="UP000231279"/>
    </source>
</evidence>
<comment type="caution">
    <text evidence="2">The sequence shown here is derived from an EMBL/GenBank/DDBJ whole genome shotgun (WGS) entry which is preliminary data.</text>
</comment>
<sequence length="87" mass="10148">MGWATNHDDVFQQRKKKKWIKQTSDEPINESGIGASRDSLNQDLVAKLAAKDSEISELQQVIFLQWVRLTELRNYVRETQTYQTPIL</sequence>
<reference evidence="3" key="1">
    <citation type="journal article" date="2018" name="Gigascience">
        <title>Genome assembly of the Pink Ipe (Handroanthus impetiginosus, Bignoniaceae), a highly valued, ecologically keystone Neotropical timber forest tree.</title>
        <authorList>
            <person name="Silva-Junior O.B."/>
            <person name="Grattapaglia D."/>
            <person name="Novaes E."/>
            <person name="Collevatti R.G."/>
        </authorList>
    </citation>
    <scope>NUCLEOTIDE SEQUENCE [LARGE SCALE GENOMIC DNA]</scope>
    <source>
        <strain evidence="3">cv. UFG-1</strain>
    </source>
</reference>
<evidence type="ECO:0000256" key="1">
    <source>
        <dbReference type="SAM" id="MobiDB-lite"/>
    </source>
</evidence>
<feature type="region of interest" description="Disordered" evidence="1">
    <location>
        <begin position="1"/>
        <end position="35"/>
    </location>
</feature>
<dbReference type="Proteomes" id="UP000231279">
    <property type="component" value="Unassembled WGS sequence"/>
</dbReference>
<dbReference type="AlphaFoldDB" id="A0A2G9HNW4"/>
<evidence type="ECO:0000313" key="2">
    <source>
        <dbReference type="EMBL" id="PIN19201.1"/>
    </source>
</evidence>
<accession>A0A2G9HNW4</accession>
<organism evidence="2 3">
    <name type="scientific">Handroanthus impetiginosus</name>
    <dbReference type="NCBI Taxonomy" id="429701"/>
    <lineage>
        <taxon>Eukaryota</taxon>
        <taxon>Viridiplantae</taxon>
        <taxon>Streptophyta</taxon>
        <taxon>Embryophyta</taxon>
        <taxon>Tracheophyta</taxon>
        <taxon>Spermatophyta</taxon>
        <taxon>Magnoliopsida</taxon>
        <taxon>eudicotyledons</taxon>
        <taxon>Gunneridae</taxon>
        <taxon>Pentapetalae</taxon>
        <taxon>asterids</taxon>
        <taxon>lamiids</taxon>
        <taxon>Lamiales</taxon>
        <taxon>Bignoniaceae</taxon>
        <taxon>Crescentiina</taxon>
        <taxon>Tabebuia alliance</taxon>
        <taxon>Handroanthus</taxon>
    </lineage>
</organism>
<dbReference type="EMBL" id="NKXS01001318">
    <property type="protein sequence ID" value="PIN19201.1"/>
    <property type="molecule type" value="Genomic_DNA"/>
</dbReference>
<protein>
    <submittedName>
        <fullName evidence="2">Uncharacterized protein</fullName>
    </submittedName>
</protein>